<dbReference type="Pfam" id="PF08241">
    <property type="entry name" value="Methyltransf_11"/>
    <property type="match status" value="1"/>
</dbReference>
<dbReference type="EMBL" id="CP154795">
    <property type="protein sequence ID" value="XAN07251.1"/>
    <property type="molecule type" value="Genomic_DNA"/>
</dbReference>
<dbReference type="Proteomes" id="UP001442841">
    <property type="component" value="Chromosome"/>
</dbReference>
<dbReference type="PANTHER" id="PTHR43591">
    <property type="entry name" value="METHYLTRANSFERASE"/>
    <property type="match status" value="1"/>
</dbReference>
<dbReference type="GO" id="GO:0008168">
    <property type="term" value="F:methyltransferase activity"/>
    <property type="evidence" value="ECO:0007669"/>
    <property type="project" value="UniProtKB-KW"/>
</dbReference>
<dbReference type="InterPro" id="IPR029063">
    <property type="entry name" value="SAM-dependent_MTases_sf"/>
</dbReference>
<evidence type="ECO:0000313" key="3">
    <source>
        <dbReference type="Proteomes" id="UP001442841"/>
    </source>
</evidence>
<evidence type="ECO:0000313" key="2">
    <source>
        <dbReference type="EMBL" id="XAN07251.1"/>
    </source>
</evidence>
<reference evidence="2 3" key="1">
    <citation type="submission" date="2024-04" db="EMBL/GenBank/DDBJ databases">
        <title>Isolation of an actinomycete strain from pig manure.</title>
        <authorList>
            <person name="Gong T."/>
            <person name="Yu Z."/>
            <person name="An M."/>
            <person name="Wei C."/>
            <person name="Yang W."/>
            <person name="Liu L."/>
        </authorList>
    </citation>
    <scope>NUCLEOTIDE SEQUENCE [LARGE SCALE GENOMIC DNA]</scope>
    <source>
        <strain evidence="2 3">ZF39</strain>
    </source>
</reference>
<sequence>MKQTRYIHGHHSSVLQAHAWRTAENSAAYLLPHLTDSTLLLDIGAGPGTITDDLAGRVARVVATEVDEATLVRTREGVRRSNVDFVVADVHALDFPDDSFDVVHAHQVLQHVADPVQAFREMRRVCRPGGLIAARDVDYSAISIHPASPPLTEWLALYRRIARAAGGDPDAGPKLLGWARQAGCSDITPSASVWCFATPRDRAYWGGSWADRVLNSRFAEQAAELGVLHETLLAISDAWQEWATDPDGWITLTHGEVLARA</sequence>
<dbReference type="GO" id="GO:0032259">
    <property type="term" value="P:methylation"/>
    <property type="evidence" value="ECO:0007669"/>
    <property type="project" value="UniProtKB-KW"/>
</dbReference>
<proteinExistence type="predicted"/>
<accession>A0ABZ3FRL7</accession>
<dbReference type="PANTHER" id="PTHR43591:SF24">
    <property type="entry name" value="2-METHOXY-6-POLYPRENYL-1,4-BENZOQUINOL METHYLASE, MITOCHONDRIAL"/>
    <property type="match status" value="1"/>
</dbReference>
<name>A0ABZ3FRL7_9ACTN</name>
<dbReference type="SUPFAM" id="SSF53335">
    <property type="entry name" value="S-adenosyl-L-methionine-dependent methyltransferases"/>
    <property type="match status" value="1"/>
</dbReference>
<protein>
    <submittedName>
        <fullName evidence="2">Class I SAM-dependent methyltransferase</fullName>
    </submittedName>
</protein>
<keyword evidence="2" id="KW-0489">Methyltransferase</keyword>
<dbReference type="Gene3D" id="3.40.50.150">
    <property type="entry name" value="Vaccinia Virus protein VP39"/>
    <property type="match status" value="1"/>
</dbReference>
<evidence type="ECO:0000259" key="1">
    <source>
        <dbReference type="Pfam" id="PF08241"/>
    </source>
</evidence>
<gene>
    <name evidence="2" type="ORF">AADG42_08070</name>
</gene>
<dbReference type="CDD" id="cd02440">
    <property type="entry name" value="AdoMet_MTases"/>
    <property type="match status" value="1"/>
</dbReference>
<feature type="domain" description="Methyltransferase type 11" evidence="1">
    <location>
        <begin position="41"/>
        <end position="133"/>
    </location>
</feature>
<keyword evidence="2" id="KW-0808">Transferase</keyword>
<dbReference type="RefSeq" id="WP_425308701.1">
    <property type="nucleotide sequence ID" value="NZ_CP154795.1"/>
</dbReference>
<dbReference type="InterPro" id="IPR013216">
    <property type="entry name" value="Methyltransf_11"/>
</dbReference>
<keyword evidence="3" id="KW-1185">Reference proteome</keyword>
<organism evidence="2 3">
    <name type="scientific">Ammonicoccus fulvus</name>
    <dbReference type="NCBI Taxonomy" id="3138240"/>
    <lineage>
        <taxon>Bacteria</taxon>
        <taxon>Bacillati</taxon>
        <taxon>Actinomycetota</taxon>
        <taxon>Actinomycetes</taxon>
        <taxon>Propionibacteriales</taxon>
        <taxon>Propionibacteriaceae</taxon>
        <taxon>Ammonicoccus</taxon>
    </lineage>
</organism>